<feature type="domain" description="TNT" evidence="2">
    <location>
        <begin position="366"/>
        <end position="461"/>
    </location>
</feature>
<evidence type="ECO:0000313" key="4">
    <source>
        <dbReference type="Proteomes" id="UP000183413"/>
    </source>
</evidence>
<dbReference type="AlphaFoldDB" id="A0A1I5GA11"/>
<feature type="region of interest" description="Disordered" evidence="1">
    <location>
        <begin position="458"/>
        <end position="482"/>
    </location>
</feature>
<dbReference type="Pfam" id="PF14021">
    <property type="entry name" value="TNT"/>
    <property type="match status" value="1"/>
</dbReference>
<organism evidence="3 4">
    <name type="scientific">Actinomadura madurae</name>
    <dbReference type="NCBI Taxonomy" id="1993"/>
    <lineage>
        <taxon>Bacteria</taxon>
        <taxon>Bacillati</taxon>
        <taxon>Actinomycetota</taxon>
        <taxon>Actinomycetes</taxon>
        <taxon>Streptosporangiales</taxon>
        <taxon>Thermomonosporaceae</taxon>
        <taxon>Actinomadura</taxon>
    </lineage>
</organism>
<name>A0A1I5GA11_9ACTN</name>
<dbReference type="InterPro" id="IPR036170">
    <property type="entry name" value="YezG-like_sf"/>
</dbReference>
<evidence type="ECO:0000256" key="1">
    <source>
        <dbReference type="SAM" id="MobiDB-lite"/>
    </source>
</evidence>
<dbReference type="STRING" id="1993.SAMN04489713_105105"/>
<reference evidence="3 4" key="1">
    <citation type="submission" date="2016-10" db="EMBL/GenBank/DDBJ databases">
        <authorList>
            <person name="de Groot N.N."/>
        </authorList>
    </citation>
    <scope>NUCLEOTIDE SEQUENCE [LARGE SCALE GENOMIC DNA]</scope>
    <source>
        <strain evidence="3 4">DSM 43067</strain>
    </source>
</reference>
<dbReference type="EMBL" id="FOVH01000005">
    <property type="protein sequence ID" value="SFO32840.1"/>
    <property type="molecule type" value="Genomic_DNA"/>
</dbReference>
<proteinExistence type="predicted"/>
<sequence length="482" mass="52641">MTQDDERLNEIASLLARLAPDGSKTLKFAYRAVGSSFEQAFIPDGMTAAEARLPQSGIYPLLRHLRARMYEDGDGTWLEMDLTVRSRPEAASLADDDAPAWEVRYRSVDEITFADEITPLAAFEEMRMFPQEARRVPRWMGALASVEDAVDRFDPHDFSPQDDLESALPDGLDGLFTAARERLLAVVPREDADRFLVGRLADGCWSIVHAPPAWAAVRMENGESVEKHAYAGPVAAVAFAAGAVLAEAGAEVNSSVLRGAGALSRVTDRKKGVDAWTLPAHDKNGSRQVRRSMAAERPEGAATRGRRYLALSPLDNRHGGYFVVHPGPVPAQGDFVSTHQIFEWHVRSGLPEARTPAPAPAEEVVLDAGMELDTAEPVSSGLLFTLGTPFERRRLPGDPDHYSYRVYRVQRPITATPVDLGAKTFHRPGESGPKRLPDEQGQAFSLPGPIIDHLESGDLVEISGPGGAPVAPRDYWDTEEEP</sequence>
<dbReference type="Proteomes" id="UP000183413">
    <property type="component" value="Unassembled WGS sequence"/>
</dbReference>
<dbReference type="SUPFAM" id="SSF160424">
    <property type="entry name" value="BH3703-like"/>
    <property type="match status" value="1"/>
</dbReference>
<accession>A0A1I5GA11</accession>
<keyword evidence="4" id="KW-1185">Reference proteome</keyword>
<dbReference type="GO" id="GO:0050135">
    <property type="term" value="F:NADP+ nucleosidase activity"/>
    <property type="evidence" value="ECO:0007669"/>
    <property type="project" value="InterPro"/>
</dbReference>
<dbReference type="InParanoid" id="A0A1I5GA11"/>
<evidence type="ECO:0000313" key="3">
    <source>
        <dbReference type="EMBL" id="SFO32840.1"/>
    </source>
</evidence>
<dbReference type="RefSeq" id="WP_075021431.1">
    <property type="nucleotide sequence ID" value="NZ_FOVH01000005.1"/>
</dbReference>
<gene>
    <name evidence="3" type="ORF">SAMN04489713_105105</name>
</gene>
<protein>
    <recommendedName>
        <fullName evidence="2">TNT domain-containing protein</fullName>
    </recommendedName>
</protein>
<evidence type="ECO:0000259" key="2">
    <source>
        <dbReference type="Pfam" id="PF14021"/>
    </source>
</evidence>
<dbReference type="InterPro" id="IPR025331">
    <property type="entry name" value="TNT"/>
</dbReference>